<comment type="subcellular location">
    <subcellularLocation>
        <location evidence="1">Membrane</location>
        <topology evidence="1">Single-pass membrane protein</topology>
    </subcellularLocation>
</comment>
<dbReference type="OrthoDB" id="443634at2759"/>
<dbReference type="GO" id="GO:0006623">
    <property type="term" value="P:protein targeting to vacuole"/>
    <property type="evidence" value="ECO:0007669"/>
    <property type="project" value="TreeGrafter"/>
</dbReference>
<dbReference type="Gene3D" id="2.130.10.10">
    <property type="entry name" value="YVTN repeat-like/Quinoprotein amine dehydrogenase"/>
    <property type="match status" value="3"/>
</dbReference>
<feature type="transmembrane region" description="Helical" evidence="9">
    <location>
        <begin position="1407"/>
        <end position="1429"/>
    </location>
</feature>
<dbReference type="SMART" id="SM00602">
    <property type="entry name" value="VPS10"/>
    <property type="match status" value="2"/>
</dbReference>
<evidence type="ECO:0000313" key="13">
    <source>
        <dbReference type="Proteomes" id="UP000245884"/>
    </source>
</evidence>
<keyword evidence="8" id="KW-0325">Glycoprotein</keyword>
<dbReference type="InterPro" id="IPR031777">
    <property type="entry name" value="Sortilin_C"/>
</dbReference>
<dbReference type="GO" id="GO:0016787">
    <property type="term" value="F:hydrolase activity"/>
    <property type="evidence" value="ECO:0007669"/>
    <property type="project" value="UniProtKB-KW"/>
</dbReference>
<dbReference type="Pfam" id="PF15902">
    <property type="entry name" value="Sortilin-Vps10"/>
    <property type="match status" value="2"/>
</dbReference>
<evidence type="ECO:0000313" key="12">
    <source>
        <dbReference type="EMBL" id="PWN28461.1"/>
    </source>
</evidence>
<evidence type="ECO:0000256" key="8">
    <source>
        <dbReference type="ARBA" id="ARBA00023180"/>
    </source>
</evidence>
<evidence type="ECO:0000256" key="1">
    <source>
        <dbReference type="ARBA" id="ARBA00004167"/>
    </source>
</evidence>
<keyword evidence="12" id="KW-0378">Hydrolase</keyword>
<dbReference type="GO" id="GO:0006895">
    <property type="term" value="P:Golgi to endosome transport"/>
    <property type="evidence" value="ECO:0007669"/>
    <property type="project" value="TreeGrafter"/>
</dbReference>
<dbReference type="InterPro" id="IPR006581">
    <property type="entry name" value="VPS10"/>
</dbReference>
<feature type="signal peptide" evidence="10">
    <location>
        <begin position="1"/>
        <end position="34"/>
    </location>
</feature>
<feature type="chain" id="PRO_5016292148" evidence="10">
    <location>
        <begin position="35"/>
        <end position="1523"/>
    </location>
</feature>
<evidence type="ECO:0000256" key="5">
    <source>
        <dbReference type="ARBA" id="ARBA00022737"/>
    </source>
</evidence>
<dbReference type="RefSeq" id="XP_025363073.1">
    <property type="nucleotide sequence ID" value="XM_025505868.1"/>
</dbReference>
<comment type="similarity">
    <text evidence="2">Belongs to the VPS10-related sortilin family.</text>
</comment>
<organism evidence="12 13">
    <name type="scientific">Jaminaea rosea</name>
    <dbReference type="NCBI Taxonomy" id="1569628"/>
    <lineage>
        <taxon>Eukaryota</taxon>
        <taxon>Fungi</taxon>
        <taxon>Dikarya</taxon>
        <taxon>Basidiomycota</taxon>
        <taxon>Ustilaginomycotina</taxon>
        <taxon>Exobasidiomycetes</taxon>
        <taxon>Microstromatales</taxon>
        <taxon>Microstromatales incertae sedis</taxon>
        <taxon>Jaminaea</taxon>
    </lineage>
</organism>
<evidence type="ECO:0000256" key="4">
    <source>
        <dbReference type="ARBA" id="ARBA00022729"/>
    </source>
</evidence>
<dbReference type="FunFam" id="3.30.60.270:FF:000005">
    <property type="entry name" value="Sortilin"/>
    <property type="match status" value="1"/>
</dbReference>
<evidence type="ECO:0000256" key="9">
    <source>
        <dbReference type="SAM" id="Phobius"/>
    </source>
</evidence>
<dbReference type="FunFam" id="2.130.10.10:FF:000801">
    <property type="entry name" value="Sortilin"/>
    <property type="match status" value="1"/>
</dbReference>
<dbReference type="Gene3D" id="3.30.60.270">
    <property type="match status" value="2"/>
</dbReference>
<dbReference type="InterPro" id="IPR036278">
    <property type="entry name" value="Sialidase_sf"/>
</dbReference>
<dbReference type="Proteomes" id="UP000245884">
    <property type="component" value="Unassembled WGS sequence"/>
</dbReference>
<dbReference type="GeneID" id="37027691"/>
<keyword evidence="6 9" id="KW-1133">Transmembrane helix</keyword>
<dbReference type="STRING" id="1569628.A0A316UVV3"/>
<keyword evidence="7 9" id="KW-0472">Membrane</keyword>
<dbReference type="FunFam" id="2.130.10.10:FF:000998">
    <property type="entry name" value="VPS10 homolog 2"/>
    <property type="match status" value="1"/>
</dbReference>
<name>A0A316UVV3_9BASI</name>
<evidence type="ECO:0000256" key="2">
    <source>
        <dbReference type="ARBA" id="ARBA00008251"/>
    </source>
</evidence>
<evidence type="ECO:0000256" key="10">
    <source>
        <dbReference type="SAM" id="SignalP"/>
    </source>
</evidence>
<keyword evidence="13" id="KW-1185">Reference proteome</keyword>
<reference evidence="12 13" key="1">
    <citation type="journal article" date="2018" name="Mol. Biol. Evol.">
        <title>Broad Genomic Sampling Reveals a Smut Pathogenic Ancestry of the Fungal Clade Ustilaginomycotina.</title>
        <authorList>
            <person name="Kijpornyongpan T."/>
            <person name="Mondo S.J."/>
            <person name="Barry K."/>
            <person name="Sandor L."/>
            <person name="Lee J."/>
            <person name="Lipzen A."/>
            <person name="Pangilinan J."/>
            <person name="LaButti K."/>
            <person name="Hainaut M."/>
            <person name="Henrissat B."/>
            <person name="Grigoriev I.V."/>
            <person name="Spatafora J.W."/>
            <person name="Aime M.C."/>
        </authorList>
    </citation>
    <scope>NUCLEOTIDE SEQUENCE [LARGE SCALE GENOMIC DNA]</scope>
    <source>
        <strain evidence="12 13">MCA 5214</strain>
    </source>
</reference>
<feature type="domain" description="VPS10" evidence="11">
    <location>
        <begin position="760"/>
        <end position="1403"/>
    </location>
</feature>
<dbReference type="InterPro" id="IPR015943">
    <property type="entry name" value="WD40/YVTN_repeat-like_dom_sf"/>
</dbReference>
<dbReference type="InterPro" id="IPR031778">
    <property type="entry name" value="Sortilin_N"/>
</dbReference>
<proteinExistence type="inferred from homology"/>
<dbReference type="SUPFAM" id="SSF50939">
    <property type="entry name" value="Sialidases"/>
    <property type="match status" value="1"/>
</dbReference>
<protein>
    <submittedName>
        <fullName evidence="12">Oligoxyloglucan reducing end-specific cellobiohydrolase</fullName>
    </submittedName>
</protein>
<dbReference type="InterPro" id="IPR050310">
    <property type="entry name" value="VPS10-sortilin"/>
</dbReference>
<dbReference type="GO" id="GO:0005829">
    <property type="term" value="C:cytosol"/>
    <property type="evidence" value="ECO:0007669"/>
    <property type="project" value="GOC"/>
</dbReference>
<dbReference type="SUPFAM" id="SSF110296">
    <property type="entry name" value="Oligoxyloglucan reducing end-specific cellobiohydrolase"/>
    <property type="match status" value="2"/>
</dbReference>
<gene>
    <name evidence="12" type="ORF">BDZ90DRAFT_231445</name>
</gene>
<dbReference type="GO" id="GO:0016020">
    <property type="term" value="C:membrane"/>
    <property type="evidence" value="ECO:0007669"/>
    <property type="project" value="UniProtKB-SubCell"/>
</dbReference>
<keyword evidence="4 10" id="KW-0732">Signal</keyword>
<dbReference type="Pfam" id="PF15901">
    <property type="entry name" value="Sortilin_C"/>
    <property type="match status" value="2"/>
</dbReference>
<dbReference type="CDD" id="cd15482">
    <property type="entry name" value="Sialidase_non-viral"/>
    <property type="match status" value="1"/>
</dbReference>
<dbReference type="PANTHER" id="PTHR12106">
    <property type="entry name" value="SORTILIN RELATED"/>
    <property type="match status" value="1"/>
</dbReference>
<evidence type="ECO:0000256" key="7">
    <source>
        <dbReference type="ARBA" id="ARBA00023136"/>
    </source>
</evidence>
<sequence>MLLGRPSSSLFMRLGLIAVLVAAILAIAPEPTLAAGQPGVSISRFESLPGRLSYFDDSTVVLYHDTLRGNVYRSEDEGKAWKQVSGPPGGSAYMLVEHPYDKRMAFILSSGKSHWRSADRGKTWQEFKTPEPPAVRAGPPLEFNADEKHYDFIIFTGKKCKPWTPWGGAICHDEAYVTRDGFATDPKPLIEFLIHCSWAKATPELAVKQEHLQRIFCIAWEDSPTPSVSTALNDPMHMMQTLHSRGGYQSAARRDAPSATRLFYSDDFFGSRRLVEFDMGRDAKHFVGLGPSKRYLVTALRDIQSSSGGNMGTEMAMFVSQDGNKWQKAKFPHGHGLRENAYTVVDSTLHSLVVDVLDAGGSSTGVLFTSDSEGVHFVKSLESTSRAPNGIVDFEHLENVEGVAIANVVTDQGGGRGGYESRKVRSMITWDDGSRWNYIKAPKVDGVKCNVDNVESCSLNLFSVTKMHNTGRVFSSTAPGFVMAVGSIGDRLLPYEECDTFLSTDAGRTWKLASKDAHKYEFGDQGSVLVIVDDEDTTNHISYTFDQGQTWHKRDLGLKMRAKILTTIPDSTSLKFLLIGTQNRKDAGSQPRHVSVFLDFATVGKRACGEKDFEKWYAEGGETKCLMGHKQWFKRRKADADCFVKDKFHDPVGREDPCPCTEEDYECDFGYARDDTGNCVTTTRETIPAGECTAGKKTFMGSSGYRKIPGDSCDAAKGVKKDQKVEKPCDQGAPKPGTVGMQRHEFPGRIDDHAWFPSSPNLLAYVDDGSIWESKDDGANWFEKLPDPERGDPSSRFLTMALHTHDKERGYLITADQIVWYTSDRGNQWHWFTAPQPANGLGLPILQFHPLQSDWLIWTGSEGCTSGVDGSNCHARSWYSLDHGRNWHSIEKYVRTCAWARDQSFPVDSKAIICESYKKKEGSQRSFDTGNNDLQLVWGSPYWRNQKVLFDKVVGFAVFEGFLVAAELSRSSGSIKLMISMDGQTFAQAKMPPNLQLDNKAYTVLDSVTKSLFLHVTTHATLGTEWGTILRSNGNGTYYSLSQEFVNRNEAGYVDFEKMLGLDGIALINVVSNADDASVSGRKDLQTRITHNDGGRWKEMIPPRVDAFGAPYECNTRGCSLHLHGFTEREDPRDSYSSPSAVGLMLGVGNVGKKLAPYKDSDTFLTRDGGFTWEEVHKDAHKWEFGDQGSIILLVNDEEPTDVVRYSLNEGLKWETFNIGERLRIKKILTVPEDTHRKFVLLGESPRAQSKSVAIHLDFSSITGRKCVLNPSKPESDDFELWSPSEERSELCLFGRQTYYYRRKRSADCFIGTQIIQPHSIVKNCSCTAADFECEFNHYRDASGECVLQPGTTALASDPYEQCVEGDDYWYDRTNVRKIPYSSCDGGARPDRGARHVCPMSTRRHGFLWWTTIIISPFVLAGLVGYWWLQRSAGGRASHGSIRLPDPGSYAESPMAQTLASVPWALVGLANTAWAWISRQAESLPFLQRRMPRTRASYGGYRGLAQDEDAAILRDYDEEDFDR</sequence>
<dbReference type="PANTHER" id="PTHR12106:SF27">
    <property type="entry name" value="SORTILIN-RELATED RECEPTOR"/>
    <property type="match status" value="1"/>
</dbReference>
<evidence type="ECO:0000256" key="6">
    <source>
        <dbReference type="ARBA" id="ARBA00022989"/>
    </source>
</evidence>
<evidence type="ECO:0000256" key="3">
    <source>
        <dbReference type="ARBA" id="ARBA00022692"/>
    </source>
</evidence>
<dbReference type="Gene3D" id="2.10.70.80">
    <property type="match status" value="2"/>
</dbReference>
<keyword evidence="3 9" id="KW-0812">Transmembrane</keyword>
<keyword evidence="5" id="KW-0677">Repeat</keyword>
<evidence type="ECO:0000259" key="11">
    <source>
        <dbReference type="SMART" id="SM00602"/>
    </source>
</evidence>
<dbReference type="GO" id="GO:0006896">
    <property type="term" value="P:Golgi to vacuole transport"/>
    <property type="evidence" value="ECO:0007669"/>
    <property type="project" value="TreeGrafter"/>
</dbReference>
<dbReference type="EMBL" id="KZ819665">
    <property type="protein sequence ID" value="PWN28461.1"/>
    <property type="molecule type" value="Genomic_DNA"/>
</dbReference>
<feature type="domain" description="VPS10" evidence="11">
    <location>
        <begin position="60"/>
        <end position="734"/>
    </location>
</feature>
<dbReference type="GO" id="GO:0005794">
    <property type="term" value="C:Golgi apparatus"/>
    <property type="evidence" value="ECO:0007669"/>
    <property type="project" value="TreeGrafter"/>
</dbReference>
<accession>A0A316UVV3</accession>